<evidence type="ECO:0000259" key="4">
    <source>
        <dbReference type="Pfam" id="PF22725"/>
    </source>
</evidence>
<dbReference type="Pfam" id="PF01408">
    <property type="entry name" value="GFO_IDH_MocA"/>
    <property type="match status" value="1"/>
</dbReference>
<proteinExistence type="evidence at transcript level"/>
<dbReference type="GO" id="GO:0000166">
    <property type="term" value="F:nucleotide binding"/>
    <property type="evidence" value="ECO:0007669"/>
    <property type="project" value="InterPro"/>
</dbReference>
<dbReference type="InterPro" id="IPR036291">
    <property type="entry name" value="NAD(P)-bd_dom_sf"/>
</dbReference>
<evidence type="ECO:0000256" key="2">
    <source>
        <dbReference type="ARBA" id="ARBA00023002"/>
    </source>
</evidence>
<protein>
    <submittedName>
        <fullName evidence="5">Inositol 2-dehydrogenase-like</fullName>
    </submittedName>
</protein>
<dbReference type="EMBL" id="IACF01004747">
    <property type="protein sequence ID" value="LAB70336.1"/>
    <property type="molecule type" value="mRNA"/>
</dbReference>
<feature type="domain" description="Gfo/Idh/MocA-like oxidoreductase N-terminal" evidence="3">
    <location>
        <begin position="35"/>
        <end position="155"/>
    </location>
</feature>
<dbReference type="Gene3D" id="3.30.360.10">
    <property type="entry name" value="Dihydrodipicolinate Reductase, domain 2"/>
    <property type="match status" value="1"/>
</dbReference>
<dbReference type="Pfam" id="PF22725">
    <property type="entry name" value="GFO_IDH_MocA_C3"/>
    <property type="match status" value="1"/>
</dbReference>
<dbReference type="SUPFAM" id="SSF55347">
    <property type="entry name" value="Glyceraldehyde-3-phosphate dehydrogenase-like, C-terminal domain"/>
    <property type="match status" value="1"/>
</dbReference>
<dbReference type="GO" id="GO:0006740">
    <property type="term" value="P:NADPH regeneration"/>
    <property type="evidence" value="ECO:0007669"/>
    <property type="project" value="TreeGrafter"/>
</dbReference>
<evidence type="ECO:0000259" key="3">
    <source>
        <dbReference type="Pfam" id="PF01408"/>
    </source>
</evidence>
<dbReference type="InterPro" id="IPR000683">
    <property type="entry name" value="Gfo/Idh/MocA-like_OxRdtase_N"/>
</dbReference>
<comment type="similarity">
    <text evidence="1">Belongs to the Gfo/Idh/MocA family.</text>
</comment>
<organism evidence="5">
    <name type="scientific">Hirondellea gigas</name>
    <dbReference type="NCBI Taxonomy" id="1518452"/>
    <lineage>
        <taxon>Eukaryota</taxon>
        <taxon>Metazoa</taxon>
        <taxon>Ecdysozoa</taxon>
        <taxon>Arthropoda</taxon>
        <taxon>Crustacea</taxon>
        <taxon>Multicrustacea</taxon>
        <taxon>Malacostraca</taxon>
        <taxon>Eumalacostraca</taxon>
        <taxon>Peracarida</taxon>
        <taxon>Amphipoda</taxon>
        <taxon>Amphilochidea</taxon>
        <taxon>Lysianassida</taxon>
        <taxon>Lysianassidira</taxon>
        <taxon>Lysianassoidea</taxon>
        <taxon>Lysianassidae</taxon>
        <taxon>Hirondellea</taxon>
    </lineage>
</organism>
<dbReference type="Gene3D" id="3.40.50.720">
    <property type="entry name" value="NAD(P)-binding Rossmann-like Domain"/>
    <property type="match status" value="1"/>
</dbReference>
<sequence>MARVPHPSDYLHARFLKNSGLTKYGEVVAPRQRVGVAICGLGRAGSIHLSNIMRTPRFELLYLADTNKERTEQLVQLYCLTGTVTVITDGDLTAAFSDDRLHAVIISTPTPQHEELVCGALRAGKHVLCEKPIATSIQLIRGCYTLAKQSDRILLCAFNRRYDPTIVSLVEAVRGGAVGQVQCVSSVSRDSVRPPIDYLRTSGGIFHDCIVHDIDIICHIVGEFPTKVVAAVHAFSEDIAAINDHDTVVVTMKFPSGVLAHIDVSRQAVYGYDQRVEVHGSKGLLRSENQRPQALLSCTEDASSLVPIMHTFTSRYSEAYIRQTDHFLDLIDGSEEQVITVETVVNVTKVINALEESVRTEGFVTVSY</sequence>
<dbReference type="PANTHER" id="PTHR42840">
    <property type="entry name" value="NAD(P)-BINDING ROSSMANN-FOLD SUPERFAMILY PROTEIN-RELATED"/>
    <property type="match status" value="1"/>
</dbReference>
<reference evidence="5" key="1">
    <citation type="journal article" date="2018" name="Biosci. Biotechnol. Biochem.">
        <title>Polysaccharide hydrolase of the hadal zone amphipods Hirondellea gigas.</title>
        <authorList>
            <person name="Kobayashi H."/>
            <person name="Nagahama T."/>
            <person name="Arai W."/>
            <person name="Sasagawa Y."/>
            <person name="Umeda M."/>
            <person name="Hayashi T."/>
            <person name="Nikaido I."/>
            <person name="Watanabe H."/>
            <person name="Oguri K."/>
            <person name="Kitazato H."/>
            <person name="Fujioka K."/>
            <person name="Kido Y."/>
            <person name="Takami H."/>
        </authorList>
    </citation>
    <scope>NUCLEOTIDE SEQUENCE</scope>
    <source>
        <tissue evidence="5">Whole body</tissue>
    </source>
</reference>
<evidence type="ECO:0000256" key="1">
    <source>
        <dbReference type="ARBA" id="ARBA00010928"/>
    </source>
</evidence>
<feature type="domain" description="GFO/IDH/MocA-like oxidoreductase" evidence="4">
    <location>
        <begin position="169"/>
        <end position="285"/>
    </location>
</feature>
<dbReference type="GO" id="GO:0005737">
    <property type="term" value="C:cytoplasm"/>
    <property type="evidence" value="ECO:0007669"/>
    <property type="project" value="TreeGrafter"/>
</dbReference>
<accession>A0A2P2I8T8</accession>
<dbReference type="InterPro" id="IPR055170">
    <property type="entry name" value="GFO_IDH_MocA-like_dom"/>
</dbReference>
<name>A0A2P2I8T8_9CRUS</name>
<dbReference type="SUPFAM" id="SSF51735">
    <property type="entry name" value="NAD(P)-binding Rossmann-fold domains"/>
    <property type="match status" value="1"/>
</dbReference>
<dbReference type="PANTHER" id="PTHR42840:SF3">
    <property type="entry name" value="BINDING ROSSMANN FOLD OXIDOREDUCTASE, PUTATIVE (AFU_ORTHOLOGUE AFUA_2G10240)-RELATED"/>
    <property type="match status" value="1"/>
</dbReference>
<keyword evidence="2" id="KW-0560">Oxidoreductase</keyword>
<evidence type="ECO:0000313" key="5">
    <source>
        <dbReference type="EMBL" id="LAB70336.1"/>
    </source>
</evidence>
<dbReference type="AlphaFoldDB" id="A0A2P2I8T8"/>
<dbReference type="GO" id="GO:0016491">
    <property type="term" value="F:oxidoreductase activity"/>
    <property type="evidence" value="ECO:0007669"/>
    <property type="project" value="UniProtKB-KW"/>
</dbReference>